<dbReference type="SUPFAM" id="SSF117773">
    <property type="entry name" value="GTF2I-like repeat"/>
    <property type="match status" value="1"/>
</dbReference>
<dbReference type="OrthoDB" id="6144565at2759"/>
<organism evidence="3 4">
    <name type="scientific">Branchiostoma lanceolatum</name>
    <name type="common">Common lancelet</name>
    <name type="synonym">Amphioxus lanceolatum</name>
    <dbReference type="NCBI Taxonomy" id="7740"/>
    <lineage>
        <taxon>Eukaryota</taxon>
        <taxon>Metazoa</taxon>
        <taxon>Chordata</taxon>
        <taxon>Cephalochordata</taxon>
        <taxon>Leptocardii</taxon>
        <taxon>Amphioxiformes</taxon>
        <taxon>Branchiostomatidae</taxon>
        <taxon>Branchiostoma</taxon>
    </lineage>
</organism>
<dbReference type="InterPro" id="IPR023780">
    <property type="entry name" value="Chromo_domain"/>
</dbReference>
<feature type="compositionally biased region" description="Polar residues" evidence="1">
    <location>
        <begin position="315"/>
        <end position="333"/>
    </location>
</feature>
<name>A0A8J9ZI39_BRALA</name>
<dbReference type="CDD" id="cd00024">
    <property type="entry name" value="CD_CSD"/>
    <property type="match status" value="1"/>
</dbReference>
<protein>
    <submittedName>
        <fullName evidence="3">Hypp1457 protein</fullName>
    </submittedName>
</protein>
<dbReference type="Pfam" id="PF00385">
    <property type="entry name" value="Chromo"/>
    <property type="match status" value="1"/>
</dbReference>
<evidence type="ECO:0000256" key="1">
    <source>
        <dbReference type="SAM" id="MobiDB-lite"/>
    </source>
</evidence>
<dbReference type="Gene3D" id="1.10.10.60">
    <property type="entry name" value="Homeodomain-like"/>
    <property type="match status" value="1"/>
</dbReference>
<dbReference type="Gene3D" id="2.40.50.40">
    <property type="match status" value="1"/>
</dbReference>
<accession>A0A8J9ZI39</accession>
<dbReference type="EMBL" id="OV696687">
    <property type="protein sequence ID" value="CAH1255090.1"/>
    <property type="molecule type" value="Genomic_DNA"/>
</dbReference>
<dbReference type="AlphaFoldDB" id="A0A8J9ZI39"/>
<dbReference type="InterPro" id="IPR016197">
    <property type="entry name" value="Chromo-like_dom_sf"/>
</dbReference>
<feature type="domain" description="Chromo" evidence="2">
    <location>
        <begin position="383"/>
        <end position="421"/>
    </location>
</feature>
<gene>
    <name evidence="3" type="primary">Hypp1457</name>
    <name evidence="3" type="ORF">BLAG_LOCUS14261</name>
</gene>
<sequence>MDSAENTMDGPPPKAKKKSRVRTDLTPFKAILEDLWRRGMTNKTDPAAKVLIEEAVSKTNLGEGIIERWIRNRRQKAVRSSKPAQPHRRRNAFLPKKKATSGYDVFRRDFFKGKTGQFVTGDAGSAWTNLSCEEKDDFNQKAKMEELEPHDPPTEEERQRGVTALYKQMRGTMTSLNEAGCDLLLLGYHHQSKKSYQSGTPAGRAFLQENEDLEWNFSSSVSKSNNGNQMDQKMLVEKAIELLNQKWQMSSGRGTRFHYGDHEKGLVKVEGLPEGFILKKPGKLKMDQLKQLLACKDKILVKVLSKETAGDGPSHTVSTPPAETDMDVTTQDEQPPLPTQMTAAPSVVAPAPAEETISSQAKRTLTASERLEDLSKESEDEIYNVECFLEKRKLPYKGVEFLVKWAGFPYDRSTWQTRKQLVEDLGRATVNRLEKGIKPNGAHRAGQV</sequence>
<proteinExistence type="predicted"/>
<evidence type="ECO:0000313" key="4">
    <source>
        <dbReference type="Proteomes" id="UP000838412"/>
    </source>
</evidence>
<dbReference type="Proteomes" id="UP000838412">
    <property type="component" value="Chromosome 2"/>
</dbReference>
<keyword evidence="4" id="KW-1185">Reference proteome</keyword>
<feature type="region of interest" description="Disordered" evidence="1">
    <location>
        <begin position="308"/>
        <end position="341"/>
    </location>
</feature>
<dbReference type="InterPro" id="IPR000953">
    <property type="entry name" value="Chromo/chromo_shadow_dom"/>
</dbReference>
<dbReference type="InterPro" id="IPR036647">
    <property type="entry name" value="GTF2I-like_rpt_sf"/>
</dbReference>
<feature type="region of interest" description="Disordered" evidence="1">
    <location>
        <begin position="1"/>
        <end position="22"/>
    </location>
</feature>
<dbReference type="Gene3D" id="3.90.1460.10">
    <property type="entry name" value="GTF2I-like"/>
    <property type="match status" value="1"/>
</dbReference>
<evidence type="ECO:0000313" key="3">
    <source>
        <dbReference type="EMBL" id="CAH1255090.1"/>
    </source>
</evidence>
<dbReference type="SUPFAM" id="SSF54160">
    <property type="entry name" value="Chromo domain-like"/>
    <property type="match status" value="1"/>
</dbReference>
<dbReference type="PROSITE" id="PS50013">
    <property type="entry name" value="CHROMO_2"/>
    <property type="match status" value="1"/>
</dbReference>
<reference evidence="3" key="1">
    <citation type="submission" date="2022-01" db="EMBL/GenBank/DDBJ databases">
        <authorList>
            <person name="Braso-Vives M."/>
        </authorList>
    </citation>
    <scope>NUCLEOTIDE SEQUENCE</scope>
</reference>
<evidence type="ECO:0000259" key="2">
    <source>
        <dbReference type="PROSITE" id="PS50013"/>
    </source>
</evidence>